<keyword evidence="2" id="KW-1185">Reference proteome</keyword>
<reference evidence="1 2" key="1">
    <citation type="submission" date="2019-02" db="EMBL/GenBank/DDBJ databases">
        <title>Deep-cultivation of Planctomycetes and their phenomic and genomic characterization uncovers novel biology.</title>
        <authorList>
            <person name="Wiegand S."/>
            <person name="Jogler M."/>
            <person name="Boedeker C."/>
            <person name="Pinto D."/>
            <person name="Vollmers J."/>
            <person name="Rivas-Marin E."/>
            <person name="Kohn T."/>
            <person name="Peeters S.H."/>
            <person name="Heuer A."/>
            <person name="Rast P."/>
            <person name="Oberbeckmann S."/>
            <person name="Bunk B."/>
            <person name="Jeske O."/>
            <person name="Meyerdierks A."/>
            <person name="Storesund J.E."/>
            <person name="Kallscheuer N."/>
            <person name="Luecker S."/>
            <person name="Lage O.M."/>
            <person name="Pohl T."/>
            <person name="Merkel B.J."/>
            <person name="Hornburger P."/>
            <person name="Mueller R.-W."/>
            <person name="Bruemmer F."/>
            <person name="Labrenz M."/>
            <person name="Spormann A.M."/>
            <person name="Op den Camp H."/>
            <person name="Overmann J."/>
            <person name="Amann R."/>
            <person name="Jetten M.S.M."/>
            <person name="Mascher T."/>
            <person name="Medema M.H."/>
            <person name="Devos D.P."/>
            <person name="Kaster A.-K."/>
            <person name="Ovreas L."/>
            <person name="Rohde M."/>
            <person name="Galperin M.Y."/>
            <person name="Jogler C."/>
        </authorList>
    </citation>
    <scope>NUCLEOTIDE SEQUENCE [LARGE SCALE GENOMIC DNA]</scope>
    <source>
        <strain evidence="1 2">KS4</strain>
    </source>
</reference>
<name>A0A517YQ62_9BACT</name>
<dbReference type="InterPro" id="IPR011256">
    <property type="entry name" value="Reg_factor_effector_dom_sf"/>
</dbReference>
<dbReference type="EMBL" id="CP036425">
    <property type="protein sequence ID" value="QDU32352.1"/>
    <property type="molecule type" value="Genomic_DNA"/>
</dbReference>
<dbReference type="Gene3D" id="3.20.80.10">
    <property type="entry name" value="Regulatory factor, effector binding domain"/>
    <property type="match status" value="1"/>
</dbReference>
<organism evidence="1 2">
    <name type="scientific">Poriferisphaera corsica</name>
    <dbReference type="NCBI Taxonomy" id="2528020"/>
    <lineage>
        <taxon>Bacteria</taxon>
        <taxon>Pseudomonadati</taxon>
        <taxon>Planctomycetota</taxon>
        <taxon>Phycisphaerae</taxon>
        <taxon>Phycisphaerales</taxon>
        <taxon>Phycisphaeraceae</taxon>
        <taxon>Poriferisphaera</taxon>
    </lineage>
</organism>
<proteinExistence type="predicted"/>
<accession>A0A517YQ62</accession>
<evidence type="ECO:0000313" key="1">
    <source>
        <dbReference type="EMBL" id="QDU32352.1"/>
    </source>
</evidence>
<protein>
    <submittedName>
        <fullName evidence="1">Bacterial transcription activator, effector binding domain</fullName>
    </submittedName>
</protein>
<evidence type="ECO:0000313" key="2">
    <source>
        <dbReference type="Proteomes" id="UP000317369"/>
    </source>
</evidence>
<dbReference type="KEGG" id="pcor:KS4_03840"/>
<dbReference type="Proteomes" id="UP000317369">
    <property type="component" value="Chromosome"/>
</dbReference>
<dbReference type="SUPFAM" id="SSF55136">
    <property type="entry name" value="Probable bacterial effector-binding domain"/>
    <property type="match status" value="1"/>
</dbReference>
<gene>
    <name evidence="1" type="ORF">KS4_03840</name>
</gene>
<sequence>MSATFNIKQESHRLAIAISYAVQPHQIRSLNLPIHELYTFAQKRKLTVIAPLTIQYSCSPNKAIHTNVCLPIDSIPSQLKLETQINQYQLAAATFLTHHHIGPVATIPTSWKLLIAFARSSSHKTDTTCRREVYHHFTRHHAHDNIIELQLTMAKQSTHYTPCDSSKERECHV</sequence>
<dbReference type="AlphaFoldDB" id="A0A517YQ62"/>